<evidence type="ECO:0000313" key="1">
    <source>
        <dbReference type="EMBL" id="KGF31409.1"/>
    </source>
</evidence>
<dbReference type="InterPro" id="IPR029058">
    <property type="entry name" value="AB_hydrolase_fold"/>
</dbReference>
<dbReference type="EMBL" id="JRNI01000014">
    <property type="protein sequence ID" value="KGF31409.1"/>
    <property type="molecule type" value="Genomic_DNA"/>
</dbReference>
<sequence>MILYLHGFRSSPQSTKAQLMAQAMAERGLSAQFFMPQLPSSPAAAIRLCEALIAEQHDGQQPLTIIGSSLGGYYATYLAEQHDCRAILINPAIYATRDLSTQLGQLRYFHDDRPFQFTLKDLYELRPLFRAQIKPERYFLLAGDRDEVLDWQEMSKRYAGAKQIVVPGIDHSFSCFSDYLEDMLAFACLA</sequence>
<reference evidence="1 2" key="1">
    <citation type="submission" date="2014-07" db="EMBL/GenBank/DDBJ databases">
        <authorList>
            <person name="McCorrison J."/>
            <person name="Sanka R."/>
            <person name="Torralba M."/>
            <person name="Gillis M."/>
            <person name="Haft D.H."/>
            <person name="Methe B."/>
            <person name="Sutton G."/>
            <person name="Nelson K.E."/>
        </authorList>
    </citation>
    <scope>NUCLEOTIDE SEQUENCE [LARGE SCALE GENOMIC DNA]</scope>
    <source>
        <strain evidence="1 2">DNF00040</strain>
    </source>
</reference>
<proteinExistence type="predicted"/>
<dbReference type="Pfam" id="PF05728">
    <property type="entry name" value="UPF0227"/>
    <property type="match status" value="1"/>
</dbReference>
<dbReference type="Proteomes" id="UP000029629">
    <property type="component" value="Unassembled WGS sequence"/>
</dbReference>
<keyword evidence="2" id="KW-1185">Reference proteome</keyword>
<organism evidence="1 2">
    <name type="scientific">Oligella urethralis DNF00040</name>
    <dbReference type="NCBI Taxonomy" id="1401065"/>
    <lineage>
        <taxon>Bacteria</taxon>
        <taxon>Pseudomonadati</taxon>
        <taxon>Pseudomonadota</taxon>
        <taxon>Betaproteobacteria</taxon>
        <taxon>Burkholderiales</taxon>
        <taxon>Alcaligenaceae</taxon>
        <taxon>Oligella</taxon>
    </lineage>
</organism>
<protein>
    <recommendedName>
        <fullName evidence="3">Esterase</fullName>
    </recommendedName>
</protein>
<dbReference type="InterPro" id="IPR008886">
    <property type="entry name" value="UPF0227/Esterase_YqiA"/>
</dbReference>
<dbReference type="OrthoDB" id="9814831at2"/>
<dbReference type="Gene3D" id="3.40.50.1820">
    <property type="entry name" value="alpha/beta hydrolase"/>
    <property type="match status" value="1"/>
</dbReference>
<dbReference type="AlphaFoldDB" id="A0A096BE24"/>
<dbReference type="SUPFAM" id="SSF53474">
    <property type="entry name" value="alpha/beta-Hydrolases"/>
    <property type="match status" value="1"/>
</dbReference>
<comment type="caution">
    <text evidence="1">The sequence shown here is derived from an EMBL/GenBank/DDBJ whole genome shotgun (WGS) entry which is preliminary data.</text>
</comment>
<dbReference type="PANTHER" id="PTHR35602:SF3">
    <property type="entry name" value="ESTERASE YQIA"/>
    <property type="match status" value="1"/>
</dbReference>
<evidence type="ECO:0008006" key="3">
    <source>
        <dbReference type="Google" id="ProtNLM"/>
    </source>
</evidence>
<evidence type="ECO:0000313" key="2">
    <source>
        <dbReference type="Proteomes" id="UP000029629"/>
    </source>
</evidence>
<gene>
    <name evidence="1" type="ORF">HMPREF2130_03635</name>
</gene>
<name>A0A096BE24_9BURK</name>
<dbReference type="RefSeq" id="WP_036558182.1">
    <property type="nucleotide sequence ID" value="NZ_JRNI01000014.1"/>
</dbReference>
<dbReference type="PANTHER" id="PTHR35602">
    <property type="entry name" value="ESTERASE YQIA-RELATED"/>
    <property type="match status" value="1"/>
</dbReference>
<dbReference type="eggNOG" id="COG3150">
    <property type="taxonomic scope" value="Bacteria"/>
</dbReference>
<accession>A0A096BE24</accession>